<dbReference type="Gene3D" id="3.20.20.370">
    <property type="entry name" value="Glycoside hydrolase/deacetylase"/>
    <property type="match status" value="1"/>
</dbReference>
<dbReference type="RefSeq" id="WP_307222871.1">
    <property type="nucleotide sequence ID" value="NZ_CP116940.1"/>
</dbReference>
<evidence type="ECO:0000313" key="1">
    <source>
        <dbReference type="EMBL" id="MDQ0202899.1"/>
    </source>
</evidence>
<dbReference type="CDD" id="cd10924">
    <property type="entry name" value="CE4_COG4878"/>
    <property type="match status" value="1"/>
</dbReference>
<sequence length="608" mass="69773">MYKKNLFLAVLIIFAMGLFFQFNRMDVLLHLFKSKNVTNAVTAYIKEPDSAKRLTKDRFLIIYDNENVYSTFLKYRLQTQIEHYMKKDADVITINDSSSFPAKDYSAVLWAAERFDNEVLWNSARQYADNGGTLEIMTTGGIENAPALYEPLGISNVNGSVTAAGINMTSTLLLGANGFKMAEGDTSYNTYALNCELQPAASVYFTSTDSLPLAWEKKQGNGKIIVYNGTELYAKKNLGILTALLSQSQDDFLFPVSATKTVFIDDFPAPVPDGDFSKIYAEYGLATADFYERIWWPYMLETAKKYDLKYTGAIIETYNDEVTGDFRIYDQNARRNLIKYGRELLNSGGELGIHGYNHQSLVGAGYGVRKYLGYNIWENQKEMENSLSELKRYIADAFPGYEVHAYIPPSNVFSPEGKAAVKKIFPSIKAYASMYEGNYSAEKVYYQDFKQNEDGTFEFPRLSAGYNPDRSMYYSAINGLNAYGIFSHFVHPDEIFYEENGNNRFSDMENGFDRFMEYFTNNYIWLRSTTLSDTLKYFGDYLSMDYKYQEKNNVLHIDTWNYQYEPAYILRSTKKIRRYDGCDITKIQNDAYYIKIKSSEAAITFDEE</sequence>
<proteinExistence type="predicted"/>
<evidence type="ECO:0000313" key="2">
    <source>
        <dbReference type="Proteomes" id="UP001239167"/>
    </source>
</evidence>
<dbReference type="SUPFAM" id="SSF88713">
    <property type="entry name" value="Glycoside hydrolase/deacetylase"/>
    <property type="match status" value="1"/>
</dbReference>
<name>A0ABT9Y592_9FIRM</name>
<accession>A0ABT9Y592</accession>
<dbReference type="InterPro" id="IPR011330">
    <property type="entry name" value="Glyco_hydro/deAcase_b/a-brl"/>
</dbReference>
<keyword evidence="2" id="KW-1185">Reference proteome</keyword>
<reference evidence="1 2" key="1">
    <citation type="submission" date="2023-07" db="EMBL/GenBank/DDBJ databases">
        <title>Genomic Encyclopedia of Type Strains, Phase IV (KMG-IV): sequencing the most valuable type-strain genomes for metagenomic binning, comparative biology and taxonomic classification.</title>
        <authorList>
            <person name="Goeker M."/>
        </authorList>
    </citation>
    <scope>NUCLEOTIDE SEQUENCE [LARGE SCALE GENOMIC DNA]</scope>
    <source>
        <strain evidence="1 2">DSM 16980</strain>
    </source>
</reference>
<evidence type="ECO:0008006" key="3">
    <source>
        <dbReference type="Google" id="ProtNLM"/>
    </source>
</evidence>
<dbReference type="EMBL" id="JAUSUE010000003">
    <property type="protein sequence ID" value="MDQ0202899.1"/>
    <property type="molecule type" value="Genomic_DNA"/>
</dbReference>
<dbReference type="Proteomes" id="UP001239167">
    <property type="component" value="Unassembled WGS sequence"/>
</dbReference>
<dbReference type="Pfam" id="PF09960">
    <property type="entry name" value="DUF2194"/>
    <property type="match status" value="1"/>
</dbReference>
<gene>
    <name evidence="1" type="ORF">J2S01_000595</name>
</gene>
<comment type="caution">
    <text evidence="1">The sequence shown here is derived from an EMBL/GenBank/DDBJ whole genome shotgun (WGS) entry which is preliminary data.</text>
</comment>
<dbReference type="InterPro" id="IPR018695">
    <property type="entry name" value="DUF2194"/>
</dbReference>
<protein>
    <recommendedName>
        <fullName evidence="3">DUF2194 domain-containing protein</fullName>
    </recommendedName>
</protein>
<organism evidence="1 2">
    <name type="scientific">Pectinatus haikarae</name>
    <dbReference type="NCBI Taxonomy" id="349096"/>
    <lineage>
        <taxon>Bacteria</taxon>
        <taxon>Bacillati</taxon>
        <taxon>Bacillota</taxon>
        <taxon>Negativicutes</taxon>
        <taxon>Selenomonadales</taxon>
        <taxon>Selenomonadaceae</taxon>
        <taxon>Pectinatus</taxon>
    </lineage>
</organism>